<dbReference type="Gene3D" id="3.40.190.10">
    <property type="entry name" value="Periplasmic binding protein-like II"/>
    <property type="match status" value="2"/>
</dbReference>
<comment type="caution">
    <text evidence="5">The sequence shown here is derived from an EMBL/GenBank/DDBJ whole genome shotgun (WGS) entry which is preliminary data.</text>
</comment>
<dbReference type="PANTHER" id="PTHR30222">
    <property type="entry name" value="SPERMIDINE/PUTRESCINE-BINDING PERIPLASMIC PROTEIN"/>
    <property type="match status" value="1"/>
</dbReference>
<organism evidence="5">
    <name type="scientific">Oscillatoriales cyanobacterium SpSt-402</name>
    <dbReference type="NCBI Taxonomy" id="2282168"/>
    <lineage>
        <taxon>Bacteria</taxon>
        <taxon>Bacillati</taxon>
        <taxon>Cyanobacteriota</taxon>
        <taxon>Cyanophyceae</taxon>
        <taxon>Oscillatoriophycideae</taxon>
        <taxon>Oscillatoriales</taxon>
    </lineage>
</organism>
<evidence type="ECO:0000256" key="2">
    <source>
        <dbReference type="ARBA" id="ARBA00022448"/>
    </source>
</evidence>
<keyword evidence="3" id="KW-0732">Signal</keyword>
<sequence>MTDENWQIPLSRRSLLLGSGYLALSSVLASCSGQSVSPLQLLLLRGSIPPQFIGEFRKALSRQNLPPVPLNVDSKPQLQALFAQLQAWKQSPPEPPSNSFWDSIPSWVPFLGGRSKNRVPNLMTLGNNWLETAIAQGLISPIDVSSLQTWAKLAQIPQLKQLVTRNQQGQLDPNGQVWALPYRIGTTVIAYRRDIFEQRNLQPPTDWSDLWRGDLQGRIALLDNPREIIGLTLKKLGKSYNTEDLTSVPNLQAELNDLQKQAKYYSSTSYLQPLLLDDVWVAVGWSTDVLPLTQRSRQIAAIAPKAGTALSADLWVHPAMTSTALPSAALRWIDFCWQPEFASQLSLATWAVSPSLIGTPNDQLPSEFRDYPALLPDAAILKASEFLLPLSTATRQQYRELWSKMRNKKL</sequence>
<dbReference type="Pfam" id="PF13343">
    <property type="entry name" value="SBP_bac_6"/>
    <property type="match status" value="1"/>
</dbReference>
<comment type="subcellular location">
    <subcellularLocation>
        <location evidence="1">Periplasm</location>
    </subcellularLocation>
</comment>
<accession>A0A832H2Z3</accession>
<evidence type="ECO:0000256" key="3">
    <source>
        <dbReference type="ARBA" id="ARBA00022729"/>
    </source>
</evidence>
<dbReference type="PRINTS" id="PR00909">
    <property type="entry name" value="SPERMDNBNDNG"/>
</dbReference>
<dbReference type="InterPro" id="IPR001188">
    <property type="entry name" value="Sperm_putr-bd"/>
</dbReference>
<reference evidence="5" key="1">
    <citation type="journal article" date="2020" name="mSystems">
        <title>Genome- and Community-Level Interaction Insights into Carbon Utilization and Element Cycling Functions of Hydrothermarchaeota in Hydrothermal Sediment.</title>
        <authorList>
            <person name="Zhou Z."/>
            <person name="Liu Y."/>
            <person name="Xu W."/>
            <person name="Pan J."/>
            <person name="Luo Z.H."/>
            <person name="Li M."/>
        </authorList>
    </citation>
    <scope>NUCLEOTIDE SEQUENCE [LARGE SCALE GENOMIC DNA]</scope>
    <source>
        <strain evidence="5">SpSt-402</strain>
    </source>
</reference>
<dbReference type="SUPFAM" id="SSF53850">
    <property type="entry name" value="Periplasmic binding protein-like II"/>
    <property type="match status" value="1"/>
</dbReference>
<dbReference type="EMBL" id="DSRD01000765">
    <property type="protein sequence ID" value="HGW95055.1"/>
    <property type="molecule type" value="Genomic_DNA"/>
</dbReference>
<dbReference type="AlphaFoldDB" id="A0A832H2Z3"/>
<proteinExistence type="predicted"/>
<dbReference type="GO" id="GO:0015846">
    <property type="term" value="P:polyamine transport"/>
    <property type="evidence" value="ECO:0007669"/>
    <property type="project" value="InterPro"/>
</dbReference>
<dbReference type="GO" id="GO:0042597">
    <property type="term" value="C:periplasmic space"/>
    <property type="evidence" value="ECO:0007669"/>
    <property type="project" value="UniProtKB-SubCell"/>
</dbReference>
<evidence type="ECO:0000313" key="5">
    <source>
        <dbReference type="EMBL" id="HGW95055.1"/>
    </source>
</evidence>
<dbReference type="PANTHER" id="PTHR30222:SF17">
    <property type="entry name" value="SPERMIDINE_PUTRESCINE-BINDING PERIPLASMIC PROTEIN"/>
    <property type="match status" value="1"/>
</dbReference>
<keyword evidence="2" id="KW-0813">Transport</keyword>
<keyword evidence="4" id="KW-0574">Periplasm</keyword>
<gene>
    <name evidence="5" type="ORF">ENR47_12345</name>
</gene>
<protein>
    <submittedName>
        <fullName evidence="5">Extracellular solute-binding protein</fullName>
    </submittedName>
</protein>
<evidence type="ECO:0000256" key="4">
    <source>
        <dbReference type="ARBA" id="ARBA00022764"/>
    </source>
</evidence>
<dbReference type="GO" id="GO:0019808">
    <property type="term" value="F:polyamine binding"/>
    <property type="evidence" value="ECO:0007669"/>
    <property type="project" value="InterPro"/>
</dbReference>
<evidence type="ECO:0000256" key="1">
    <source>
        <dbReference type="ARBA" id="ARBA00004418"/>
    </source>
</evidence>
<name>A0A832H2Z3_9CYAN</name>